<dbReference type="Gene3D" id="3.40.50.2000">
    <property type="entry name" value="Glycogen Phosphorylase B"/>
    <property type="match status" value="2"/>
</dbReference>
<dbReference type="InterPro" id="IPR028098">
    <property type="entry name" value="Glyco_trans_4-like_N"/>
</dbReference>
<accession>A0ABZ2YM06</accession>
<gene>
    <name evidence="3" type="ORF">WJU16_22745</name>
</gene>
<evidence type="ECO:0000313" key="4">
    <source>
        <dbReference type="Proteomes" id="UP001485459"/>
    </source>
</evidence>
<sequence length="427" mass="47790">MKVLMFGWEFPPHISGGLGTACQGIVNGLLENGVRVLFVVPKTYGDEPVERFRLLGAEDVHVWPDKAAATTLREALSFFEVDSPLVPYMSPEAYIRQTAAGSPPAPEHRPIRYTFGGGYGKNLMREVWHYAETAAAIASRQAFDIIHAHDWLAFPAGIMAAAQSGKPLVVHVHATEFDRAGDNINRQVYETEKQGMMMADRVIAVSELTRQTIIHRYHIPPEKVVTIHNAVNQSEEPDSGFSLPSLLPEKRVCFAGRVTWQKNPSIFVEAATRILEKDKSFRFFMAGSGDMLDEMIEKANRLEISSRFHFTGFLQGPALQKLLRACDVFVMPSVSEPFGLAPLEAIREGVPVIVSRQSGVQEVLQYAMKVDWWDVDALANAIYGLARYRGLANMLRRESIREVSEMSWLKQAAAIKSLYRKVLNCRV</sequence>
<dbReference type="PANTHER" id="PTHR45947:SF3">
    <property type="entry name" value="SULFOQUINOVOSYL TRANSFERASE SQD2"/>
    <property type="match status" value="1"/>
</dbReference>
<dbReference type="Proteomes" id="UP001485459">
    <property type="component" value="Chromosome"/>
</dbReference>
<dbReference type="EMBL" id="CP149822">
    <property type="protein sequence ID" value="WZN40783.1"/>
    <property type="molecule type" value="Genomic_DNA"/>
</dbReference>
<feature type="domain" description="Glycosyltransferase subfamily 4-like N-terminal" evidence="2">
    <location>
        <begin position="106"/>
        <end position="233"/>
    </location>
</feature>
<dbReference type="GO" id="GO:0016757">
    <property type="term" value="F:glycosyltransferase activity"/>
    <property type="evidence" value="ECO:0007669"/>
    <property type="project" value="UniProtKB-KW"/>
</dbReference>
<dbReference type="CDD" id="cd03801">
    <property type="entry name" value="GT4_PimA-like"/>
    <property type="match status" value="1"/>
</dbReference>
<dbReference type="SUPFAM" id="SSF53756">
    <property type="entry name" value="UDP-Glycosyltransferase/glycogen phosphorylase"/>
    <property type="match status" value="1"/>
</dbReference>
<dbReference type="PANTHER" id="PTHR45947">
    <property type="entry name" value="SULFOQUINOVOSYL TRANSFERASE SQD2"/>
    <property type="match status" value="1"/>
</dbReference>
<reference evidence="4" key="1">
    <citation type="submission" date="2024-03" db="EMBL/GenBank/DDBJ databases">
        <title>Chitinophaga horti sp. nov., isolated from garden soil.</title>
        <authorList>
            <person name="Lee D.S."/>
            <person name="Han D.M."/>
            <person name="Baek J.H."/>
            <person name="Choi D.G."/>
            <person name="Jeon J.H."/>
            <person name="Jeon C.O."/>
        </authorList>
    </citation>
    <scope>NUCLEOTIDE SEQUENCE [LARGE SCALE GENOMIC DNA]</scope>
    <source>
        <strain evidence="4">GPA1</strain>
    </source>
</reference>
<dbReference type="InterPro" id="IPR001296">
    <property type="entry name" value="Glyco_trans_1"/>
</dbReference>
<dbReference type="EC" id="2.4.-.-" evidence="3"/>
<dbReference type="Pfam" id="PF13439">
    <property type="entry name" value="Glyco_transf_4"/>
    <property type="match status" value="1"/>
</dbReference>
<keyword evidence="4" id="KW-1185">Reference proteome</keyword>
<evidence type="ECO:0000259" key="1">
    <source>
        <dbReference type="Pfam" id="PF00534"/>
    </source>
</evidence>
<dbReference type="Pfam" id="PF00534">
    <property type="entry name" value="Glycos_transf_1"/>
    <property type="match status" value="1"/>
</dbReference>
<evidence type="ECO:0000259" key="2">
    <source>
        <dbReference type="Pfam" id="PF13439"/>
    </source>
</evidence>
<name>A0ABZ2YM06_9BACT</name>
<proteinExistence type="predicted"/>
<dbReference type="RefSeq" id="WP_341835648.1">
    <property type="nucleotide sequence ID" value="NZ_CP149822.1"/>
</dbReference>
<dbReference type="PROSITE" id="PS51257">
    <property type="entry name" value="PROKAR_LIPOPROTEIN"/>
    <property type="match status" value="1"/>
</dbReference>
<organism evidence="3 4">
    <name type="scientific">Chitinophaga pollutisoli</name>
    <dbReference type="NCBI Taxonomy" id="3133966"/>
    <lineage>
        <taxon>Bacteria</taxon>
        <taxon>Pseudomonadati</taxon>
        <taxon>Bacteroidota</taxon>
        <taxon>Chitinophagia</taxon>
        <taxon>Chitinophagales</taxon>
        <taxon>Chitinophagaceae</taxon>
        <taxon>Chitinophaga</taxon>
    </lineage>
</organism>
<dbReference type="InterPro" id="IPR050194">
    <property type="entry name" value="Glycosyltransferase_grp1"/>
</dbReference>
<feature type="domain" description="Glycosyl transferase family 1" evidence="1">
    <location>
        <begin position="248"/>
        <end position="365"/>
    </location>
</feature>
<keyword evidence="3" id="KW-0328">Glycosyltransferase</keyword>
<keyword evidence="3" id="KW-0808">Transferase</keyword>
<protein>
    <submittedName>
        <fullName evidence="3">Glycosyltransferase family 4 protein</fullName>
        <ecNumber evidence="3">2.4.-.-</ecNumber>
    </submittedName>
</protein>
<evidence type="ECO:0000313" key="3">
    <source>
        <dbReference type="EMBL" id="WZN40783.1"/>
    </source>
</evidence>